<feature type="compositionally biased region" description="Polar residues" evidence="1">
    <location>
        <begin position="45"/>
        <end position="55"/>
    </location>
</feature>
<feature type="region of interest" description="Disordered" evidence="1">
    <location>
        <begin position="33"/>
        <end position="55"/>
    </location>
</feature>
<dbReference type="RefSeq" id="WP_354008861.1">
    <property type="nucleotide sequence ID" value="NZ_JBEWTA010000001.1"/>
</dbReference>
<proteinExistence type="predicted"/>
<dbReference type="Proteomes" id="UP001549366">
    <property type="component" value="Unassembled WGS sequence"/>
</dbReference>
<evidence type="ECO:0008006" key="4">
    <source>
        <dbReference type="Google" id="ProtNLM"/>
    </source>
</evidence>
<evidence type="ECO:0000313" key="3">
    <source>
        <dbReference type="Proteomes" id="UP001549366"/>
    </source>
</evidence>
<evidence type="ECO:0000313" key="2">
    <source>
        <dbReference type="EMBL" id="MET4758813.1"/>
    </source>
</evidence>
<reference evidence="2 3" key="1">
    <citation type="submission" date="2024-06" db="EMBL/GenBank/DDBJ databases">
        <title>Genomic Encyclopedia of Type Strains, Phase V (KMG-V): Genome sequencing to study the core and pangenomes of soil and plant-associated prokaryotes.</title>
        <authorList>
            <person name="Whitman W."/>
        </authorList>
    </citation>
    <scope>NUCLEOTIDE SEQUENCE [LARGE SCALE GENOMIC DNA]</scope>
    <source>
        <strain evidence="2 3">NE40</strain>
    </source>
</reference>
<name>A0ABV2SM21_9GAMM</name>
<accession>A0ABV2SM21</accession>
<gene>
    <name evidence="2" type="ORF">V5J35_004005</name>
</gene>
<keyword evidence="3" id="KW-1185">Reference proteome</keyword>
<comment type="caution">
    <text evidence="2">The sequence shown here is derived from an EMBL/GenBank/DDBJ whole genome shotgun (WGS) entry which is preliminary data.</text>
</comment>
<dbReference type="EMBL" id="JBEWTB010000002">
    <property type="protein sequence ID" value="MET4758813.1"/>
    <property type="molecule type" value="Genomic_DNA"/>
</dbReference>
<sequence length="222" mass="24762">MDTDLIALNTDGTPATNEPSGLYGRCVNRKNRPKQPAFTGAGHSMQATSSQRVNESPQSSDILGIIAGLSNLQISSTSQAYNSILTLLNDAFMSFFDLFSEIPDTEQDYENTLNAILLSVGYELDHVNINDPSNICRQIRGLLDTRSVIYLTSGDHHYLFVAEQNDRFFMVSHFVQNPSNHDNPNIIRRDSKQNLAKIKLNKTNSLKLYILKKPSSAGYQSM</sequence>
<organism evidence="2 3">
    <name type="scientific">Endozoicomonas lisbonensis</name>
    <dbReference type="NCBI Taxonomy" id="3120522"/>
    <lineage>
        <taxon>Bacteria</taxon>
        <taxon>Pseudomonadati</taxon>
        <taxon>Pseudomonadota</taxon>
        <taxon>Gammaproteobacteria</taxon>
        <taxon>Oceanospirillales</taxon>
        <taxon>Endozoicomonadaceae</taxon>
        <taxon>Endozoicomonas</taxon>
    </lineage>
</organism>
<protein>
    <recommendedName>
        <fullName evidence="4">Peptidase C39 domain-containing protein</fullName>
    </recommendedName>
</protein>
<evidence type="ECO:0000256" key="1">
    <source>
        <dbReference type="SAM" id="MobiDB-lite"/>
    </source>
</evidence>